<accession>A0A1B6E379</accession>
<dbReference type="AlphaFoldDB" id="A0A1B6E379"/>
<dbReference type="EMBL" id="GEDC01015722">
    <property type="protein sequence ID" value="JAS21576.1"/>
    <property type="molecule type" value="Transcribed_RNA"/>
</dbReference>
<gene>
    <name evidence="1" type="ORF">g.7753</name>
    <name evidence="2" type="ORF">g.7754</name>
</gene>
<dbReference type="EMBL" id="GEDC01004918">
    <property type="protein sequence ID" value="JAS32380.1"/>
    <property type="molecule type" value="Transcribed_RNA"/>
</dbReference>
<evidence type="ECO:0000313" key="1">
    <source>
        <dbReference type="EMBL" id="JAS21576.1"/>
    </source>
</evidence>
<name>A0A1B6E379_9HEMI</name>
<reference evidence="2" key="1">
    <citation type="submission" date="2015-12" db="EMBL/GenBank/DDBJ databases">
        <title>De novo transcriptome assembly of four potential Pierce s Disease insect vectors from Arizona vineyards.</title>
        <authorList>
            <person name="Tassone E.E."/>
        </authorList>
    </citation>
    <scope>NUCLEOTIDE SEQUENCE</scope>
</reference>
<evidence type="ECO:0000313" key="2">
    <source>
        <dbReference type="EMBL" id="JAS32380.1"/>
    </source>
</evidence>
<organism evidence="2">
    <name type="scientific">Clastoptera arizonana</name>
    <name type="common">Arizona spittle bug</name>
    <dbReference type="NCBI Taxonomy" id="38151"/>
    <lineage>
        <taxon>Eukaryota</taxon>
        <taxon>Metazoa</taxon>
        <taxon>Ecdysozoa</taxon>
        <taxon>Arthropoda</taxon>
        <taxon>Hexapoda</taxon>
        <taxon>Insecta</taxon>
        <taxon>Pterygota</taxon>
        <taxon>Neoptera</taxon>
        <taxon>Paraneoptera</taxon>
        <taxon>Hemiptera</taxon>
        <taxon>Auchenorrhyncha</taxon>
        <taxon>Cercopoidea</taxon>
        <taxon>Clastopteridae</taxon>
        <taxon>Clastoptera</taxon>
    </lineage>
</organism>
<sequence>MDNKTPTPPPSLYEDYLTRKYNINSIKIAFDDDESGSTVAPVSKPESMTTNSTYEKLNDRCLNNFSNLVTQKKHSTSLNEITLPNGSEDLKKYDYLSLDSTTLIGFDSEKKCQTAFFKNNIPKVLNYSNCLSDESMNQTLTEQNFVICDQDEDNTLMNSRIVEDIETNIDDFKHPANSTTIEESEDNNDSFEFHEMQSMINDNDENSLIKQTRKLSIVPEEESTTASGTSKFLHLFEHHLQDSNLLFSNTQNKFKSQEVDNNISVLKTNIKKITKENITLINEFQIDILNELSIKVNETLKNITEKHCLFNNDDVLKELKNVLSLKSNILKSGHGKHYKGCLMILKSLKSLLASQMREELYTSLKDKTNTMYVDNDKLVEVFQEETENDFKNKVLILNENNFKLMDSMLKSVNKEVEDTIIPKRELFVKQIQSKEKQCLSNLKFIENDLNEGFIKNVNSLKNLNIKFNLIESEIVSLSEINNEFIDEYKKHVLLEFQSKLSFICQNIIEQQTKDILNTFKITLHEKLNELLPKLNHQTEQWLLLKDDLVKLLDELSKPELSSPPKVQSASKMYSELRSQYKLALKTPDIHQRKLRKVFKSQSGVLTPGTMSSKVSEQVRNIFDS</sequence>
<proteinExistence type="predicted"/>
<protein>
    <submittedName>
        <fullName evidence="2">Uncharacterized protein</fullName>
    </submittedName>
</protein>